<organism evidence="2 3">
    <name type="scientific">Dipteronia dyeriana</name>
    <dbReference type="NCBI Taxonomy" id="168575"/>
    <lineage>
        <taxon>Eukaryota</taxon>
        <taxon>Viridiplantae</taxon>
        <taxon>Streptophyta</taxon>
        <taxon>Embryophyta</taxon>
        <taxon>Tracheophyta</taxon>
        <taxon>Spermatophyta</taxon>
        <taxon>Magnoliopsida</taxon>
        <taxon>eudicotyledons</taxon>
        <taxon>Gunneridae</taxon>
        <taxon>Pentapetalae</taxon>
        <taxon>rosids</taxon>
        <taxon>malvids</taxon>
        <taxon>Sapindales</taxon>
        <taxon>Sapindaceae</taxon>
        <taxon>Hippocastanoideae</taxon>
        <taxon>Acereae</taxon>
        <taxon>Dipteronia</taxon>
    </lineage>
</organism>
<evidence type="ECO:0000313" key="3">
    <source>
        <dbReference type="Proteomes" id="UP001280121"/>
    </source>
</evidence>
<name>A0AAD9TTJ7_9ROSI</name>
<protein>
    <recommendedName>
        <fullName evidence="1">DUF659 domain-containing protein</fullName>
    </recommendedName>
</protein>
<dbReference type="InterPro" id="IPR012337">
    <property type="entry name" value="RNaseH-like_sf"/>
</dbReference>
<dbReference type="PANTHER" id="PTHR32166:SF74">
    <property type="entry name" value="OS05G0256350 PROTEIN"/>
    <property type="match status" value="1"/>
</dbReference>
<keyword evidence="3" id="KW-1185">Reference proteome</keyword>
<dbReference type="PANTHER" id="PTHR32166">
    <property type="entry name" value="OSJNBA0013A04.12 PROTEIN"/>
    <property type="match status" value="1"/>
</dbReference>
<dbReference type="AlphaFoldDB" id="A0AAD9TTJ7"/>
<proteinExistence type="predicted"/>
<dbReference type="EMBL" id="JANJYI010000007">
    <property type="protein sequence ID" value="KAK2641468.1"/>
    <property type="molecule type" value="Genomic_DNA"/>
</dbReference>
<dbReference type="InterPro" id="IPR007021">
    <property type="entry name" value="DUF659"/>
</dbReference>
<dbReference type="SUPFAM" id="SSF53098">
    <property type="entry name" value="Ribonuclease H-like"/>
    <property type="match status" value="1"/>
</dbReference>
<comment type="caution">
    <text evidence="2">The sequence shown here is derived from an EMBL/GenBank/DDBJ whole genome shotgun (WGS) entry which is preliminary data.</text>
</comment>
<dbReference type="Proteomes" id="UP001280121">
    <property type="component" value="Unassembled WGS sequence"/>
</dbReference>
<dbReference type="Pfam" id="PF04937">
    <property type="entry name" value="DUF659"/>
    <property type="match status" value="1"/>
</dbReference>
<accession>A0AAD9TTJ7</accession>
<sequence length="181" mass="20946">MVATKMLKEKRPSIFWPSCATHTINLMLDSIAKLSRFKKVIGSVKTFTIFIYAHHKTLWMMRSFTKKKDIVRPRVTRFASAFLTLQNLVEKKDNLRVLFASTKWDKCKWSKTTKGKAAYSTVMNITFWNGVTTCLKVFAPLVRVFRLVNGDQKPSMGFLYGKFKKAKEEIKMALKSNDIAY</sequence>
<gene>
    <name evidence="2" type="ORF">Ddye_023231</name>
</gene>
<evidence type="ECO:0000259" key="1">
    <source>
        <dbReference type="Pfam" id="PF04937"/>
    </source>
</evidence>
<evidence type="ECO:0000313" key="2">
    <source>
        <dbReference type="EMBL" id="KAK2641468.1"/>
    </source>
</evidence>
<feature type="domain" description="DUF659" evidence="1">
    <location>
        <begin position="2"/>
        <end position="46"/>
    </location>
</feature>
<reference evidence="2" key="1">
    <citation type="journal article" date="2023" name="Plant J.">
        <title>Genome sequences and population genomics provide insights into the demographic history, inbreeding, and mutation load of two 'living fossil' tree species of Dipteronia.</title>
        <authorList>
            <person name="Feng Y."/>
            <person name="Comes H.P."/>
            <person name="Chen J."/>
            <person name="Zhu S."/>
            <person name="Lu R."/>
            <person name="Zhang X."/>
            <person name="Li P."/>
            <person name="Qiu J."/>
            <person name="Olsen K.M."/>
            <person name="Qiu Y."/>
        </authorList>
    </citation>
    <scope>NUCLEOTIDE SEQUENCE</scope>
    <source>
        <strain evidence="2">KIB01</strain>
    </source>
</reference>